<dbReference type="RefSeq" id="YP_010112882.1">
    <property type="nucleotide sequence ID" value="NC_055896.1"/>
</dbReference>
<proteinExistence type="predicted"/>
<dbReference type="EMBL" id="MT774403">
    <property type="protein sequence ID" value="QOR57430.1"/>
    <property type="molecule type" value="Genomic_DNA"/>
</dbReference>
<reference evidence="1 2" key="1">
    <citation type="submission" date="2020-07" db="EMBL/GenBank/DDBJ databases">
        <title>Taxonomic proposal: Crassvirales, a new order of highly abundant and diverse bacterial viruses.</title>
        <authorList>
            <person name="Shkoporov A.N."/>
            <person name="Stockdale S.R."/>
            <person name="Guerin E."/>
            <person name="Ross R.P."/>
            <person name="Hill C."/>
        </authorList>
    </citation>
    <scope>NUCLEOTIDE SEQUENCE [LARGE SCALE GENOMIC DNA]</scope>
</reference>
<evidence type="ECO:0000313" key="1">
    <source>
        <dbReference type="EMBL" id="QOR57430.1"/>
    </source>
</evidence>
<protein>
    <submittedName>
        <fullName evidence="1">Uncharacterized protein</fullName>
    </submittedName>
</protein>
<accession>A0A7M1RWN8</accession>
<name>A0A7M1RWN8_9CAUD</name>
<dbReference type="KEGG" id="vg:65131369"/>
<sequence length="153" mass="17345">MKKMPKVDTYDPVIYPRLLWVSTELEGLNNIFIFCSMNDPKHEEIGAYEDLLKELDSGTGVLATCPVINKATRLYGVLTIILKPEELEDGDAAHEAVHIADYIFEQLGMYSQQFHDNNEQYAYLVGWAAGCISKTIIKNIKNDTRRESDDVEA</sequence>
<dbReference type="GeneID" id="65131369"/>
<organism evidence="1 2">
    <name type="scientific">uncultured phage cr113_1</name>
    <dbReference type="NCBI Taxonomy" id="2772087"/>
    <lineage>
        <taxon>Viruses</taxon>
        <taxon>Duplodnaviria</taxon>
        <taxon>Heunggongvirae</taxon>
        <taxon>Uroviricota</taxon>
        <taxon>Caudoviricetes</taxon>
        <taxon>Crassvirales</taxon>
        <taxon>Suoliviridae</taxon>
        <taxon>Loutivirinae</taxon>
        <taxon>Buchavirus</taxon>
        <taxon>Buchavirus coli</taxon>
    </lineage>
</organism>
<dbReference type="Proteomes" id="UP000593598">
    <property type="component" value="Segment"/>
</dbReference>
<keyword evidence="2" id="KW-1185">Reference proteome</keyword>
<evidence type="ECO:0000313" key="2">
    <source>
        <dbReference type="Proteomes" id="UP000593598"/>
    </source>
</evidence>